<evidence type="ECO:0000313" key="4">
    <source>
        <dbReference type="EMBL" id="KAK6727186.1"/>
    </source>
</evidence>
<reference evidence="4 5" key="1">
    <citation type="submission" date="2023-08" db="EMBL/GenBank/DDBJ databases">
        <title>A Necator americanus chromosomal reference genome.</title>
        <authorList>
            <person name="Ilik V."/>
            <person name="Petrzelkova K.J."/>
            <person name="Pardy F."/>
            <person name="Fuh T."/>
            <person name="Niatou-Singa F.S."/>
            <person name="Gouil Q."/>
            <person name="Baker L."/>
            <person name="Ritchie M.E."/>
            <person name="Jex A.R."/>
            <person name="Gazzola D."/>
            <person name="Li H."/>
            <person name="Toshio Fujiwara R."/>
            <person name="Zhan B."/>
            <person name="Aroian R.V."/>
            <person name="Pafco B."/>
            <person name="Schwarz E.M."/>
        </authorList>
    </citation>
    <scope>NUCLEOTIDE SEQUENCE [LARGE SCALE GENOMIC DNA]</scope>
    <source>
        <strain evidence="4 5">Aroian</strain>
        <tissue evidence="4">Whole animal</tissue>
    </source>
</reference>
<evidence type="ECO:0000313" key="5">
    <source>
        <dbReference type="Proteomes" id="UP001303046"/>
    </source>
</evidence>
<dbReference type="PANTHER" id="PTHR44227:SF3">
    <property type="entry name" value="PROTEIN O-MANNOSYL-TRANSFERASE TMTC4"/>
    <property type="match status" value="1"/>
</dbReference>
<keyword evidence="1" id="KW-0677">Repeat</keyword>
<evidence type="ECO:0000256" key="1">
    <source>
        <dbReference type="ARBA" id="ARBA00022737"/>
    </source>
</evidence>
<protein>
    <submittedName>
        <fullName evidence="4">Uncharacterized protein</fullName>
    </submittedName>
</protein>
<feature type="region of interest" description="Disordered" evidence="3">
    <location>
        <begin position="1"/>
        <end position="21"/>
    </location>
</feature>
<keyword evidence="2" id="KW-0802">TPR repeat</keyword>
<keyword evidence="5" id="KW-1185">Reference proteome</keyword>
<gene>
    <name evidence="4" type="primary">Necator_chrI.g1225</name>
    <name evidence="4" type="ORF">RB195_005099</name>
</gene>
<evidence type="ECO:0000256" key="3">
    <source>
        <dbReference type="SAM" id="MobiDB-lite"/>
    </source>
</evidence>
<dbReference type="InterPro" id="IPR052346">
    <property type="entry name" value="O-mannosyl-transferase_TMTC"/>
</dbReference>
<evidence type="ECO:0000256" key="2">
    <source>
        <dbReference type="ARBA" id="ARBA00022803"/>
    </source>
</evidence>
<comment type="caution">
    <text evidence="4">The sequence shown here is derived from an EMBL/GenBank/DDBJ whole genome shotgun (WGS) entry which is preliminary data.</text>
</comment>
<accession>A0ABR1BN12</accession>
<dbReference type="EMBL" id="JAVFWL010000001">
    <property type="protein sequence ID" value="KAK6727186.1"/>
    <property type="molecule type" value="Genomic_DNA"/>
</dbReference>
<dbReference type="PANTHER" id="PTHR44227">
    <property type="match status" value="1"/>
</dbReference>
<dbReference type="Proteomes" id="UP001303046">
    <property type="component" value="Unassembled WGS sequence"/>
</dbReference>
<proteinExistence type="predicted"/>
<organism evidence="4 5">
    <name type="scientific">Necator americanus</name>
    <name type="common">Human hookworm</name>
    <dbReference type="NCBI Taxonomy" id="51031"/>
    <lineage>
        <taxon>Eukaryota</taxon>
        <taxon>Metazoa</taxon>
        <taxon>Ecdysozoa</taxon>
        <taxon>Nematoda</taxon>
        <taxon>Chromadorea</taxon>
        <taxon>Rhabditida</taxon>
        <taxon>Rhabditina</taxon>
        <taxon>Rhabditomorpha</taxon>
        <taxon>Strongyloidea</taxon>
        <taxon>Ancylostomatidae</taxon>
        <taxon>Bunostominae</taxon>
        <taxon>Necator</taxon>
    </lineage>
</organism>
<sequence>MHTKSDPSESPPEEGRGGGGGVRWWSNRIKLRTQRFYYGQLEMKRPKLKTRRREFGGAESPLKDRYNAWNPDWHKLLIVAGLAAIPYIPSLDGDFVFDDSATILNNPIVTGKSQLKQVFVTDYWGYPIASPHSHKSYRPITTLTFWLNYCLYGEWTLPYHLVNIALHVLASLLVFQFVRGLRSTSIDSQVIWDDAFVAASLFATHPVHTEAVSERLTCCGDNTPQRNAARNTPQQKRNRSLQVANISGRAELLMSVFALTALIHYHHCIRTDNITLCNAAAYAAMVLLSVFSKEQGITVLVRIRE</sequence>
<name>A0ABR1BN12_NECAM</name>